<dbReference type="Pfam" id="PF00126">
    <property type="entry name" value="HTH_1"/>
    <property type="match status" value="1"/>
</dbReference>
<dbReference type="Gene3D" id="1.10.10.10">
    <property type="entry name" value="Winged helix-like DNA-binding domain superfamily/Winged helix DNA-binding domain"/>
    <property type="match status" value="1"/>
</dbReference>
<accession>A0A6N1XAH3</accession>
<dbReference type="InterPro" id="IPR005119">
    <property type="entry name" value="LysR_subst-bd"/>
</dbReference>
<evidence type="ECO:0000259" key="5">
    <source>
        <dbReference type="PROSITE" id="PS50931"/>
    </source>
</evidence>
<dbReference type="Gene3D" id="3.40.190.290">
    <property type="match status" value="1"/>
</dbReference>
<dbReference type="SUPFAM" id="SSF53850">
    <property type="entry name" value="Periplasmic binding protein-like II"/>
    <property type="match status" value="1"/>
</dbReference>
<evidence type="ECO:0000256" key="2">
    <source>
        <dbReference type="ARBA" id="ARBA00023015"/>
    </source>
</evidence>
<keyword evidence="7" id="KW-1185">Reference proteome</keyword>
<dbReference type="InterPro" id="IPR037405">
    <property type="entry name" value="GbpR_PBP2"/>
</dbReference>
<dbReference type="AlphaFoldDB" id="A0A6N1XAH3"/>
<dbReference type="InterPro" id="IPR050950">
    <property type="entry name" value="HTH-type_LysR_regulators"/>
</dbReference>
<protein>
    <submittedName>
        <fullName evidence="6">LysR family transcriptional regulator</fullName>
    </submittedName>
</protein>
<dbReference type="CDD" id="cd08435">
    <property type="entry name" value="PBP2_GbpR"/>
    <property type="match status" value="1"/>
</dbReference>
<comment type="similarity">
    <text evidence="1">Belongs to the LysR transcriptional regulatory family.</text>
</comment>
<dbReference type="InterPro" id="IPR036388">
    <property type="entry name" value="WH-like_DNA-bd_sf"/>
</dbReference>
<keyword evidence="3" id="KW-0238">DNA-binding</keyword>
<dbReference type="GO" id="GO:0003677">
    <property type="term" value="F:DNA binding"/>
    <property type="evidence" value="ECO:0007669"/>
    <property type="project" value="UniProtKB-KW"/>
</dbReference>
<evidence type="ECO:0000313" key="6">
    <source>
        <dbReference type="EMBL" id="QKV55728.1"/>
    </source>
</evidence>
<keyword evidence="4" id="KW-0804">Transcription</keyword>
<dbReference type="PANTHER" id="PTHR30419">
    <property type="entry name" value="HTH-TYPE TRANSCRIPTIONAL REGULATOR YBHD"/>
    <property type="match status" value="1"/>
</dbReference>
<dbReference type="Proteomes" id="UP000509579">
    <property type="component" value="Plasmid unnamed2"/>
</dbReference>
<dbReference type="KEGG" id="aant:HUK68_22535"/>
<evidence type="ECO:0000256" key="4">
    <source>
        <dbReference type="ARBA" id="ARBA00023163"/>
    </source>
</evidence>
<dbReference type="GO" id="GO:0003700">
    <property type="term" value="F:DNA-binding transcription factor activity"/>
    <property type="evidence" value="ECO:0007669"/>
    <property type="project" value="InterPro"/>
</dbReference>
<keyword evidence="6" id="KW-0614">Plasmid</keyword>
<dbReference type="PRINTS" id="PR00039">
    <property type="entry name" value="HTHLYSR"/>
</dbReference>
<reference evidence="6 7" key="1">
    <citation type="submission" date="2020-06" db="EMBL/GenBank/DDBJ databases">
        <title>Acidovorax antarctica sp. nov., isolated from Corinth ice sheet soil, Antarctic Fields Peninsula.</title>
        <authorList>
            <person name="Xu Q."/>
            <person name="Peng F."/>
        </authorList>
    </citation>
    <scope>NUCLEOTIDE SEQUENCE [LARGE SCALE GENOMIC DNA]</scope>
    <source>
        <strain evidence="6 7">16-35-5</strain>
        <plasmid evidence="6 7">unnamed2</plasmid>
    </source>
</reference>
<proteinExistence type="inferred from homology"/>
<dbReference type="EMBL" id="CP054842">
    <property type="protein sequence ID" value="QKV55728.1"/>
    <property type="molecule type" value="Genomic_DNA"/>
</dbReference>
<dbReference type="PANTHER" id="PTHR30419:SF8">
    <property type="entry name" value="NITROGEN ASSIMILATION TRANSCRIPTIONAL ACTIVATOR-RELATED"/>
    <property type="match status" value="1"/>
</dbReference>
<name>A0A6N1XAH3_9BURK</name>
<evidence type="ECO:0000256" key="1">
    <source>
        <dbReference type="ARBA" id="ARBA00009437"/>
    </source>
</evidence>
<feature type="domain" description="HTH lysR-type" evidence="5">
    <location>
        <begin position="1"/>
        <end position="58"/>
    </location>
</feature>
<dbReference type="InterPro" id="IPR000847">
    <property type="entry name" value="LysR_HTH_N"/>
</dbReference>
<dbReference type="InterPro" id="IPR036390">
    <property type="entry name" value="WH_DNA-bd_sf"/>
</dbReference>
<organism evidence="6 7">
    <name type="scientific">Comamonas antarctica</name>
    <dbReference type="NCBI Taxonomy" id="2743470"/>
    <lineage>
        <taxon>Bacteria</taxon>
        <taxon>Pseudomonadati</taxon>
        <taxon>Pseudomonadota</taxon>
        <taxon>Betaproteobacteria</taxon>
        <taxon>Burkholderiales</taxon>
        <taxon>Comamonadaceae</taxon>
        <taxon>Comamonas</taxon>
    </lineage>
</organism>
<gene>
    <name evidence="6" type="ORF">HUK68_22535</name>
</gene>
<dbReference type="Pfam" id="PF03466">
    <property type="entry name" value="LysR_substrate"/>
    <property type="match status" value="1"/>
</dbReference>
<dbReference type="PROSITE" id="PS50931">
    <property type="entry name" value="HTH_LYSR"/>
    <property type="match status" value="1"/>
</dbReference>
<sequence length="299" mass="33370">MDLRDLHYFEVIAELEHIGRATERLHRSQPALTGSVRRLEDAYSAKLIERTGRGIRLTTAGKTLLKWAQRARLDLDNAHREIRDLGQGVTGEVKLGIVPTAAQFLLPPAARTLLKESPRVKLKTIVALGDVLRPKLANGEIDLLVGTESFDEENVVSQLLAEDPIVVAAAASHPLFERPKLTLKDLVGHSWVLQPPGAPVRDWLDQTFERQRLPRPDVQVESTMLLMLPALIEETGLLSFISRLHLQEGSTGAQLREVKVRGATMRRRMVVSSRKDGYLSPAAERLISLLAKQARRHLD</sequence>
<dbReference type="GO" id="GO:0005829">
    <property type="term" value="C:cytosol"/>
    <property type="evidence" value="ECO:0007669"/>
    <property type="project" value="TreeGrafter"/>
</dbReference>
<geneLocation type="plasmid" evidence="6 7">
    <name>unnamed2</name>
</geneLocation>
<keyword evidence="2" id="KW-0805">Transcription regulation</keyword>
<dbReference type="RefSeq" id="WP_175506514.1">
    <property type="nucleotide sequence ID" value="NZ_CP054842.1"/>
</dbReference>
<evidence type="ECO:0000313" key="7">
    <source>
        <dbReference type="Proteomes" id="UP000509579"/>
    </source>
</evidence>
<dbReference type="SUPFAM" id="SSF46785">
    <property type="entry name" value="Winged helix' DNA-binding domain"/>
    <property type="match status" value="1"/>
</dbReference>
<dbReference type="FunFam" id="1.10.10.10:FF:000001">
    <property type="entry name" value="LysR family transcriptional regulator"/>
    <property type="match status" value="1"/>
</dbReference>
<evidence type="ECO:0000256" key="3">
    <source>
        <dbReference type="ARBA" id="ARBA00023125"/>
    </source>
</evidence>